<dbReference type="Pfam" id="PF00501">
    <property type="entry name" value="AMP-binding"/>
    <property type="match status" value="1"/>
</dbReference>
<dbReference type="PANTHER" id="PTHR43201:SF8">
    <property type="entry name" value="ACYL-COA SYNTHETASE FAMILY MEMBER 3"/>
    <property type="match status" value="1"/>
</dbReference>
<dbReference type="Pfam" id="PF13193">
    <property type="entry name" value="AMP-binding_C"/>
    <property type="match status" value="1"/>
</dbReference>
<dbReference type="PANTHER" id="PTHR43201">
    <property type="entry name" value="ACYL-COA SYNTHETASE"/>
    <property type="match status" value="1"/>
</dbReference>
<reference evidence="4 5" key="1">
    <citation type="submission" date="2022-08" db="EMBL/GenBank/DDBJ databases">
        <title>Algoriphagus sp. CAU 1643 isolated from mud.</title>
        <authorList>
            <person name="Kim W."/>
        </authorList>
    </citation>
    <scope>NUCLEOTIDE SEQUENCE [LARGE SCALE GENOMIC DNA]</scope>
    <source>
        <strain evidence="4 5">CAU 1643</strain>
    </source>
</reference>
<feature type="domain" description="AMP-binding enzyme C-terminal" evidence="3">
    <location>
        <begin position="408"/>
        <end position="481"/>
    </location>
</feature>
<evidence type="ECO:0000259" key="2">
    <source>
        <dbReference type="Pfam" id="PF00501"/>
    </source>
</evidence>
<comment type="similarity">
    <text evidence="1">Belongs to the ATP-dependent AMP-binding enzyme family.</text>
</comment>
<dbReference type="InterPro" id="IPR042099">
    <property type="entry name" value="ANL_N_sf"/>
</dbReference>
<dbReference type="RefSeq" id="WP_259413880.1">
    <property type="nucleotide sequence ID" value="NZ_JANWGH010000001.1"/>
</dbReference>
<name>A0ABT2G4L5_9BACT</name>
<dbReference type="SUPFAM" id="SSF56801">
    <property type="entry name" value="Acetyl-CoA synthetase-like"/>
    <property type="match status" value="1"/>
</dbReference>
<accession>A0ABT2G4L5</accession>
<dbReference type="Proteomes" id="UP001206788">
    <property type="component" value="Unassembled WGS sequence"/>
</dbReference>
<dbReference type="PROSITE" id="PS00455">
    <property type="entry name" value="AMP_BINDING"/>
    <property type="match status" value="1"/>
</dbReference>
<dbReference type="CDD" id="cd05941">
    <property type="entry name" value="MCS"/>
    <property type="match status" value="1"/>
</dbReference>
<feature type="domain" description="AMP-dependent synthetase/ligase" evidence="2">
    <location>
        <begin position="6"/>
        <end position="357"/>
    </location>
</feature>
<keyword evidence="5" id="KW-1185">Reference proteome</keyword>
<organism evidence="4 5">
    <name type="scientific">Algoriphagus limi</name>
    <dbReference type="NCBI Taxonomy" id="2975273"/>
    <lineage>
        <taxon>Bacteria</taxon>
        <taxon>Pseudomonadati</taxon>
        <taxon>Bacteroidota</taxon>
        <taxon>Cytophagia</taxon>
        <taxon>Cytophagales</taxon>
        <taxon>Cyclobacteriaceae</taxon>
        <taxon>Algoriphagus</taxon>
    </lineage>
</organism>
<protein>
    <submittedName>
        <fullName evidence="4">Acyl-CoA synthetase</fullName>
    </submittedName>
</protein>
<dbReference type="Gene3D" id="3.30.300.30">
    <property type="match status" value="1"/>
</dbReference>
<evidence type="ECO:0000259" key="3">
    <source>
        <dbReference type="Pfam" id="PF13193"/>
    </source>
</evidence>
<evidence type="ECO:0000256" key="1">
    <source>
        <dbReference type="ARBA" id="ARBA00006432"/>
    </source>
</evidence>
<dbReference type="InterPro" id="IPR025110">
    <property type="entry name" value="AMP-bd_C"/>
</dbReference>
<dbReference type="Gene3D" id="3.40.50.12780">
    <property type="entry name" value="N-terminal domain of ligase-like"/>
    <property type="match status" value="1"/>
</dbReference>
<evidence type="ECO:0000313" key="5">
    <source>
        <dbReference type="Proteomes" id="UP001206788"/>
    </source>
</evidence>
<evidence type="ECO:0000313" key="4">
    <source>
        <dbReference type="EMBL" id="MCS5490204.1"/>
    </source>
</evidence>
<dbReference type="InterPro" id="IPR045851">
    <property type="entry name" value="AMP-bd_C_sf"/>
</dbReference>
<comment type="caution">
    <text evidence="4">The sequence shown here is derived from an EMBL/GenBank/DDBJ whole genome shotgun (WGS) entry which is preliminary data.</text>
</comment>
<proteinExistence type="inferred from homology"/>
<dbReference type="InterPro" id="IPR020845">
    <property type="entry name" value="AMP-binding_CS"/>
</dbReference>
<dbReference type="EMBL" id="JANWGH010000001">
    <property type="protein sequence ID" value="MCS5490204.1"/>
    <property type="molecule type" value="Genomic_DNA"/>
</dbReference>
<dbReference type="InterPro" id="IPR000873">
    <property type="entry name" value="AMP-dep_synth/lig_dom"/>
</dbReference>
<gene>
    <name evidence="4" type="ORF">NY014_07175</name>
</gene>
<sequence>MIELIERASRFLPRTAVVDQGKRFSYQDLLDRSEQIVGKLLGNRSDLQSQRVAFIVPPSFDYLAIQWGIWRAGGIAVPLCTSYPFPSLQYVIEDTQASFLIVSPEFEELLSPYRDSQSLTYLSTNDLENNSSSSLPNINPDRGAMILYTSGTTSLPKGVLTTHATITAQIKSLVEAWRWSENDHILSILPLHHVHGIINVNSCALWSGATVQFLPNFDAARVFDIFCEGEVNVFMAVPTIYFKLIAFYETLPESKQDEIRNALKKFRFMVSGSAALPVSVMEKWKSISGHTLLERYGMTEIGMAISNPYEGERRPGHIGQPLPGVSIRLFDENGQEVAAGQAGEIQVKGANVFTEYWGKQEATAKAFTEDGWFKTGDIALVEDGYFRILGRDSVDIIKSGGYKISALEIEEKIRMHESVKDCGVVGIQDEEWGEKVVAAIVPNQEIEIPALKAWLKTELPSYKIPKEFLFLDELPRNALGKVTKNELKKLF</sequence>